<dbReference type="RefSeq" id="WP_120516285.1">
    <property type="nucleotide sequence ID" value="NZ_QXZY01000005.1"/>
</dbReference>
<name>A0A3N4MD90_9BACT</name>
<dbReference type="SUPFAM" id="SSF82784">
    <property type="entry name" value="OsmC-like"/>
    <property type="match status" value="1"/>
</dbReference>
<dbReference type="OrthoDB" id="9791538at2"/>
<dbReference type="InterPro" id="IPR003718">
    <property type="entry name" value="OsmC/Ohr_fam"/>
</dbReference>
<dbReference type="InterPro" id="IPR036102">
    <property type="entry name" value="OsmC/Ohrsf"/>
</dbReference>
<comment type="caution">
    <text evidence="1">The sequence shown here is derived from an EMBL/GenBank/DDBJ whole genome shotgun (WGS) entry which is preliminary data.</text>
</comment>
<proteinExistence type="predicted"/>
<reference evidence="2" key="1">
    <citation type="submission" date="2018-11" db="EMBL/GenBank/DDBJ databases">
        <title>Chitinophaga lutea sp.nov., isolate from arsenic contaminated soil.</title>
        <authorList>
            <person name="Zong Y."/>
        </authorList>
    </citation>
    <scope>NUCLEOTIDE SEQUENCE [LARGE SCALE GENOMIC DNA]</scope>
    <source>
        <strain evidence="2">YLT18</strain>
    </source>
</reference>
<dbReference type="EMBL" id="RMBX01000004">
    <property type="protein sequence ID" value="RPD41415.1"/>
    <property type="molecule type" value="Genomic_DNA"/>
</dbReference>
<accession>A0A3N4MD90</accession>
<dbReference type="PANTHER" id="PTHR39624">
    <property type="entry name" value="PROTEIN INVOLVED IN RIMO-MEDIATED BETA-METHYLTHIOLATION OF RIBOSOMAL PROTEIN S12 YCAO"/>
    <property type="match status" value="1"/>
</dbReference>
<dbReference type="Pfam" id="PF02566">
    <property type="entry name" value="OsmC"/>
    <property type="match status" value="1"/>
</dbReference>
<evidence type="ECO:0000313" key="1">
    <source>
        <dbReference type="EMBL" id="RPD41415.1"/>
    </source>
</evidence>
<protein>
    <submittedName>
        <fullName evidence="1">OsmC family peroxiredoxin</fullName>
    </submittedName>
</protein>
<organism evidence="1 2">
    <name type="scientific">Chitinophaga barathri</name>
    <dbReference type="NCBI Taxonomy" id="1647451"/>
    <lineage>
        <taxon>Bacteria</taxon>
        <taxon>Pseudomonadati</taxon>
        <taxon>Bacteroidota</taxon>
        <taxon>Chitinophagia</taxon>
        <taxon>Chitinophagales</taxon>
        <taxon>Chitinophagaceae</taxon>
        <taxon>Chitinophaga</taxon>
    </lineage>
</organism>
<dbReference type="PANTHER" id="PTHR39624:SF2">
    <property type="entry name" value="OSMC-LIKE PROTEIN"/>
    <property type="match status" value="1"/>
</dbReference>
<keyword evidence="2" id="KW-1185">Reference proteome</keyword>
<gene>
    <name evidence="1" type="ORF">EG028_08840</name>
</gene>
<evidence type="ECO:0000313" key="2">
    <source>
        <dbReference type="Proteomes" id="UP000279089"/>
    </source>
</evidence>
<dbReference type="AlphaFoldDB" id="A0A3N4MD90"/>
<dbReference type="Gene3D" id="3.30.300.20">
    <property type="match status" value="1"/>
</dbReference>
<dbReference type="InterPro" id="IPR015946">
    <property type="entry name" value="KH_dom-like_a/b"/>
</dbReference>
<sequence length="154" mass="17147">MQYKMANPVRGTIGEIKYRCRIEWRNGTFIADEPPSSGGEDTGPDPFTLFLSSVVSCTLATLRMYIDRKGWNIPNIAINANLRQATRNGQLVTHVDKDLYFLSPVSNEQREKLISIAKACPVSRMLEGDIILTTLVGETPEVSAEMLPRTTIDS</sequence>
<dbReference type="Proteomes" id="UP000279089">
    <property type="component" value="Unassembled WGS sequence"/>
</dbReference>